<dbReference type="EMBL" id="BGZK01000032">
    <property type="protein sequence ID" value="GBP08643.1"/>
    <property type="molecule type" value="Genomic_DNA"/>
</dbReference>
<protein>
    <submittedName>
        <fullName evidence="1">Uncharacterized protein</fullName>
    </submittedName>
</protein>
<organism evidence="1 2">
    <name type="scientific">Eumeta variegata</name>
    <name type="common">Bagworm moth</name>
    <name type="synonym">Eumeta japonica</name>
    <dbReference type="NCBI Taxonomy" id="151549"/>
    <lineage>
        <taxon>Eukaryota</taxon>
        <taxon>Metazoa</taxon>
        <taxon>Ecdysozoa</taxon>
        <taxon>Arthropoda</taxon>
        <taxon>Hexapoda</taxon>
        <taxon>Insecta</taxon>
        <taxon>Pterygota</taxon>
        <taxon>Neoptera</taxon>
        <taxon>Endopterygota</taxon>
        <taxon>Lepidoptera</taxon>
        <taxon>Glossata</taxon>
        <taxon>Ditrysia</taxon>
        <taxon>Tineoidea</taxon>
        <taxon>Psychidae</taxon>
        <taxon>Oiketicinae</taxon>
        <taxon>Eumeta</taxon>
    </lineage>
</organism>
<gene>
    <name evidence="1" type="ORF">EVAR_7247_1</name>
</gene>
<comment type="caution">
    <text evidence="1">The sequence shown here is derived from an EMBL/GenBank/DDBJ whole genome shotgun (WGS) entry which is preliminary data.</text>
</comment>
<dbReference type="AlphaFoldDB" id="A0A4C1T2B3"/>
<evidence type="ECO:0000313" key="1">
    <source>
        <dbReference type="EMBL" id="GBP08643.1"/>
    </source>
</evidence>
<reference evidence="1 2" key="1">
    <citation type="journal article" date="2019" name="Commun. Biol.">
        <title>The bagworm genome reveals a unique fibroin gene that provides high tensile strength.</title>
        <authorList>
            <person name="Kono N."/>
            <person name="Nakamura H."/>
            <person name="Ohtoshi R."/>
            <person name="Tomita M."/>
            <person name="Numata K."/>
            <person name="Arakawa K."/>
        </authorList>
    </citation>
    <scope>NUCLEOTIDE SEQUENCE [LARGE SCALE GENOMIC DNA]</scope>
</reference>
<proteinExistence type="predicted"/>
<accession>A0A4C1T2B3</accession>
<name>A0A4C1T2B3_EUMVA</name>
<keyword evidence="2" id="KW-1185">Reference proteome</keyword>
<evidence type="ECO:0000313" key="2">
    <source>
        <dbReference type="Proteomes" id="UP000299102"/>
    </source>
</evidence>
<sequence>MQLFNASHLVYSRRDGVIPKGETEKDRVARAAPHKAAGRELPRIMQYRRCICKSTINNGIRRACRRDERFEGVNPEYVGALASSVWWFGMY</sequence>
<dbReference type="Proteomes" id="UP000299102">
    <property type="component" value="Unassembled WGS sequence"/>
</dbReference>